<feature type="compositionally biased region" description="Polar residues" evidence="1">
    <location>
        <begin position="93"/>
        <end position="104"/>
    </location>
</feature>
<feature type="compositionally biased region" description="Basic and acidic residues" evidence="1">
    <location>
        <begin position="82"/>
        <end position="91"/>
    </location>
</feature>
<dbReference type="Proteomes" id="UP000075243">
    <property type="component" value="Chromosome 3"/>
</dbReference>
<name>A0A151TPW5_CAJCA</name>
<organism evidence="2 3">
    <name type="scientific">Cajanus cajan</name>
    <name type="common">Pigeon pea</name>
    <name type="synonym">Cajanus indicus</name>
    <dbReference type="NCBI Taxonomy" id="3821"/>
    <lineage>
        <taxon>Eukaryota</taxon>
        <taxon>Viridiplantae</taxon>
        <taxon>Streptophyta</taxon>
        <taxon>Embryophyta</taxon>
        <taxon>Tracheophyta</taxon>
        <taxon>Spermatophyta</taxon>
        <taxon>Magnoliopsida</taxon>
        <taxon>eudicotyledons</taxon>
        <taxon>Gunneridae</taxon>
        <taxon>Pentapetalae</taxon>
        <taxon>rosids</taxon>
        <taxon>fabids</taxon>
        <taxon>Fabales</taxon>
        <taxon>Fabaceae</taxon>
        <taxon>Papilionoideae</taxon>
        <taxon>50 kb inversion clade</taxon>
        <taxon>NPAAA clade</taxon>
        <taxon>indigoferoid/millettioid clade</taxon>
        <taxon>Phaseoleae</taxon>
        <taxon>Cajanus</taxon>
    </lineage>
</organism>
<dbReference type="AlphaFoldDB" id="A0A151TPW5"/>
<evidence type="ECO:0000313" key="2">
    <source>
        <dbReference type="EMBL" id="KYP69102.1"/>
    </source>
</evidence>
<reference evidence="2 3" key="1">
    <citation type="journal article" date="2012" name="Nat. Biotechnol.">
        <title>Draft genome sequence of pigeonpea (Cajanus cajan), an orphan legume crop of resource-poor farmers.</title>
        <authorList>
            <person name="Varshney R.K."/>
            <person name="Chen W."/>
            <person name="Li Y."/>
            <person name="Bharti A.K."/>
            <person name="Saxena R.K."/>
            <person name="Schlueter J.A."/>
            <person name="Donoghue M.T."/>
            <person name="Azam S."/>
            <person name="Fan G."/>
            <person name="Whaley A.M."/>
            <person name="Farmer A.D."/>
            <person name="Sheridan J."/>
            <person name="Iwata A."/>
            <person name="Tuteja R."/>
            <person name="Penmetsa R.V."/>
            <person name="Wu W."/>
            <person name="Upadhyaya H.D."/>
            <person name="Yang S.P."/>
            <person name="Shah T."/>
            <person name="Saxena K.B."/>
            <person name="Michael T."/>
            <person name="McCombie W.R."/>
            <person name="Yang B."/>
            <person name="Zhang G."/>
            <person name="Yang H."/>
            <person name="Wang J."/>
            <person name="Spillane C."/>
            <person name="Cook D.R."/>
            <person name="May G.D."/>
            <person name="Xu X."/>
            <person name="Jackson S.A."/>
        </authorList>
    </citation>
    <scope>NUCLEOTIDE SEQUENCE [LARGE SCALE GENOMIC DNA]</scope>
    <source>
        <strain evidence="3">cv. Asha</strain>
    </source>
</reference>
<proteinExistence type="predicted"/>
<dbReference type="PANTHER" id="PTHR35735:SF4">
    <property type="entry name" value="PROTEIN NIM1-INTERACTING 2"/>
    <property type="match status" value="1"/>
</dbReference>
<gene>
    <name evidence="2" type="ORF">KK1_008286</name>
</gene>
<dbReference type="EMBL" id="CM003605">
    <property type="protein sequence ID" value="KYP69102.1"/>
    <property type="molecule type" value="Genomic_DNA"/>
</dbReference>
<evidence type="ECO:0000256" key="1">
    <source>
        <dbReference type="SAM" id="MobiDB-lite"/>
    </source>
</evidence>
<keyword evidence="3" id="KW-1185">Reference proteome</keyword>
<sequence>MSDKRKQGHNDAVPGTQKKAREEASTAVTDEEVEEFYAILRRMNTAVKYFKTYGDDVAALEKDILREVKEATRNNNENENQNQKEDMEHNFTFDLNLTPQTPTI</sequence>
<dbReference type="OMA" id="KEDMEHN"/>
<dbReference type="InterPro" id="IPR034577">
    <property type="entry name" value="NIMIN-2"/>
</dbReference>
<feature type="region of interest" description="Disordered" evidence="1">
    <location>
        <begin position="70"/>
        <end position="104"/>
    </location>
</feature>
<feature type="region of interest" description="Disordered" evidence="1">
    <location>
        <begin position="1"/>
        <end position="29"/>
    </location>
</feature>
<dbReference type="Gramene" id="C.cajan_08043.t">
    <property type="protein sequence ID" value="C.cajan_08043.t.cds1"/>
    <property type="gene ID" value="C.cajan_08043"/>
</dbReference>
<dbReference type="PANTHER" id="PTHR35735">
    <property type="entry name" value="PROTEIN NIM1-INTERACTING 2"/>
    <property type="match status" value="1"/>
</dbReference>
<protein>
    <submittedName>
        <fullName evidence="2">Uncharacterized protein</fullName>
    </submittedName>
</protein>
<accession>A0A151TPW5</accession>
<evidence type="ECO:0000313" key="3">
    <source>
        <dbReference type="Proteomes" id="UP000075243"/>
    </source>
</evidence>
<dbReference type="GO" id="GO:0010112">
    <property type="term" value="P:regulation of systemic acquired resistance"/>
    <property type="evidence" value="ECO:0007669"/>
    <property type="project" value="InterPro"/>
</dbReference>